<keyword evidence="2" id="KW-1133">Transmembrane helix</keyword>
<feature type="domain" description="HTH luxR-type" evidence="3">
    <location>
        <begin position="61"/>
        <end position="126"/>
    </location>
</feature>
<evidence type="ECO:0000256" key="2">
    <source>
        <dbReference type="SAM" id="Phobius"/>
    </source>
</evidence>
<dbReference type="Pfam" id="PF08281">
    <property type="entry name" value="Sigma70_r4_2"/>
    <property type="match status" value="1"/>
</dbReference>
<dbReference type="RefSeq" id="WP_184202646.1">
    <property type="nucleotide sequence ID" value="NZ_BMOX01000062.1"/>
</dbReference>
<feature type="region of interest" description="Disordered" evidence="1">
    <location>
        <begin position="206"/>
        <end position="230"/>
    </location>
</feature>
<keyword evidence="4" id="KW-0238">DNA-binding</keyword>
<dbReference type="EMBL" id="JACIIV010000034">
    <property type="protein sequence ID" value="MBB6229160.1"/>
    <property type="molecule type" value="Genomic_DNA"/>
</dbReference>
<dbReference type="SMART" id="SM00421">
    <property type="entry name" value="HTH_LUXR"/>
    <property type="match status" value="1"/>
</dbReference>
<dbReference type="CDD" id="cd06170">
    <property type="entry name" value="LuxR_C_like"/>
    <property type="match status" value="1"/>
</dbReference>
<keyword evidence="2" id="KW-0472">Membrane</keyword>
<dbReference type="InterPro" id="IPR000792">
    <property type="entry name" value="Tscrpt_reg_LuxR_C"/>
</dbReference>
<dbReference type="Gene3D" id="1.10.10.10">
    <property type="entry name" value="Winged helix-like DNA-binding domain superfamily/Winged helix DNA-binding domain"/>
    <property type="match status" value="1"/>
</dbReference>
<feature type="transmembrane region" description="Helical" evidence="2">
    <location>
        <begin position="246"/>
        <end position="267"/>
    </location>
</feature>
<comment type="caution">
    <text evidence="4">The sequence shown here is derived from an EMBL/GenBank/DDBJ whole genome shotgun (WGS) entry which is preliminary data.</text>
</comment>
<dbReference type="SUPFAM" id="SSF46894">
    <property type="entry name" value="C-terminal effector domain of the bipartite response regulators"/>
    <property type="match status" value="1"/>
</dbReference>
<dbReference type="InterPro" id="IPR036388">
    <property type="entry name" value="WH-like_DNA-bd_sf"/>
</dbReference>
<dbReference type="InterPro" id="IPR013249">
    <property type="entry name" value="RNA_pol_sigma70_r4_t2"/>
</dbReference>
<organism evidence="4 5">
    <name type="scientific">Polymorphobacter multimanifer</name>
    <dbReference type="NCBI Taxonomy" id="1070431"/>
    <lineage>
        <taxon>Bacteria</taxon>
        <taxon>Pseudomonadati</taxon>
        <taxon>Pseudomonadota</taxon>
        <taxon>Alphaproteobacteria</taxon>
        <taxon>Sphingomonadales</taxon>
        <taxon>Sphingosinicellaceae</taxon>
        <taxon>Polymorphobacter</taxon>
    </lineage>
</organism>
<protein>
    <submittedName>
        <fullName evidence="4">DNA-binding CsgD family transcriptional regulator</fullName>
    </submittedName>
</protein>
<dbReference type="GO" id="GO:0003677">
    <property type="term" value="F:DNA binding"/>
    <property type="evidence" value="ECO:0007669"/>
    <property type="project" value="UniProtKB-KW"/>
</dbReference>
<evidence type="ECO:0000256" key="1">
    <source>
        <dbReference type="SAM" id="MobiDB-lite"/>
    </source>
</evidence>
<dbReference type="GO" id="GO:0006352">
    <property type="term" value="P:DNA-templated transcription initiation"/>
    <property type="evidence" value="ECO:0007669"/>
    <property type="project" value="InterPro"/>
</dbReference>
<gene>
    <name evidence="4" type="ORF">FHS79_003361</name>
</gene>
<dbReference type="Proteomes" id="UP000538147">
    <property type="component" value="Unassembled WGS sequence"/>
</dbReference>
<keyword evidence="2" id="KW-0812">Transmembrane</keyword>
<name>A0A841L9Q3_9SPHN</name>
<sequence length="274" mass="28627">MNLFGEYVEGVLCGSGPPQGVPMMSATLCQDGNDGFGVFARMPFSVPMSRHEPSTAPDSAPLQALHQLTDGQKDCLRHVYNHMTSKDIARVLGVSPHTVDMRLRTAMRVLGVPTRIDAARLLVRHESGNDVLPEPYQPLIYGSPDMVEPAGIGFLGSSASAAGDADHEPDPVQANARQLLSPALDPLASGPPRETGASITSEAAMLGSRSGTGTQDPGSGARPLADPLQTSLPWGSRNTLSVPARLAWIAGIAIGSALSFGAILSAMQSLKSLI</sequence>
<dbReference type="InterPro" id="IPR016032">
    <property type="entry name" value="Sig_transdc_resp-reg_C-effctor"/>
</dbReference>
<proteinExistence type="predicted"/>
<keyword evidence="5" id="KW-1185">Reference proteome</keyword>
<evidence type="ECO:0000313" key="5">
    <source>
        <dbReference type="Proteomes" id="UP000538147"/>
    </source>
</evidence>
<accession>A0A841L9Q3</accession>
<evidence type="ECO:0000313" key="4">
    <source>
        <dbReference type="EMBL" id="MBB6229160.1"/>
    </source>
</evidence>
<evidence type="ECO:0000259" key="3">
    <source>
        <dbReference type="PROSITE" id="PS50043"/>
    </source>
</evidence>
<reference evidence="4 5" key="1">
    <citation type="submission" date="2020-08" db="EMBL/GenBank/DDBJ databases">
        <title>Genomic Encyclopedia of Type Strains, Phase IV (KMG-IV): sequencing the most valuable type-strain genomes for metagenomic binning, comparative biology and taxonomic classification.</title>
        <authorList>
            <person name="Goeker M."/>
        </authorList>
    </citation>
    <scope>NUCLEOTIDE SEQUENCE [LARGE SCALE GENOMIC DNA]</scope>
    <source>
        <strain evidence="4 5">DSM 102189</strain>
    </source>
</reference>
<dbReference type="PROSITE" id="PS50043">
    <property type="entry name" value="HTH_LUXR_2"/>
    <property type="match status" value="1"/>
</dbReference>
<dbReference type="GO" id="GO:0016987">
    <property type="term" value="F:sigma factor activity"/>
    <property type="evidence" value="ECO:0007669"/>
    <property type="project" value="InterPro"/>
</dbReference>
<dbReference type="AlphaFoldDB" id="A0A841L9Q3"/>